<keyword evidence="4" id="KW-0677">Repeat</keyword>
<dbReference type="InterPro" id="IPR018979">
    <property type="entry name" value="FERM_N"/>
</dbReference>
<dbReference type="CDD" id="cd17098">
    <property type="entry name" value="FERM_F1_FARP1_like"/>
    <property type="match status" value="1"/>
</dbReference>
<dbReference type="PANTHER" id="PTHR45858:SF5">
    <property type="entry name" value="MOESIN_EZRIN_RADIXIN HOMOLOG 1"/>
    <property type="match status" value="1"/>
</dbReference>
<dbReference type="FunFam" id="1.20.80.10:FF:000005">
    <property type="entry name" value="FERM, RhoGEF and pleckstrin domain-containing protein 1"/>
    <property type="match status" value="1"/>
</dbReference>
<dbReference type="CDD" id="cd13193">
    <property type="entry name" value="FERM_C_FARP1-like"/>
    <property type="match status" value="1"/>
</dbReference>
<dbReference type="InterPro" id="IPR018980">
    <property type="entry name" value="FERM_PH-like_C"/>
</dbReference>
<feature type="compositionally biased region" description="Basic and acidic residues" evidence="6">
    <location>
        <begin position="790"/>
        <end position="800"/>
    </location>
</feature>
<dbReference type="SMART" id="SM01196">
    <property type="entry name" value="FERM_C"/>
    <property type="match status" value="1"/>
</dbReference>
<dbReference type="PROSITE" id="PS50057">
    <property type="entry name" value="FERM_3"/>
    <property type="match status" value="1"/>
</dbReference>
<dbReference type="FunFam" id="2.30.29.30:FF:000002">
    <property type="entry name" value="Band 4.1-like protein 5 isoform 1"/>
    <property type="match status" value="1"/>
</dbReference>
<evidence type="ECO:0000259" key="7">
    <source>
        <dbReference type="PROSITE" id="PS50057"/>
    </source>
</evidence>
<dbReference type="PRINTS" id="PR00661">
    <property type="entry name" value="ERMFAMILY"/>
</dbReference>
<dbReference type="Gene3D" id="3.10.20.90">
    <property type="entry name" value="Phosphatidylinositol 3-kinase Catalytic Subunit, Chain A, domain 1"/>
    <property type="match status" value="1"/>
</dbReference>
<feature type="region of interest" description="Disordered" evidence="6">
    <location>
        <begin position="774"/>
        <end position="873"/>
    </location>
</feature>
<dbReference type="SUPFAM" id="SSF54236">
    <property type="entry name" value="Ubiquitin-like"/>
    <property type="match status" value="1"/>
</dbReference>
<dbReference type="InterPro" id="IPR019748">
    <property type="entry name" value="FERM_central"/>
</dbReference>
<feature type="compositionally biased region" description="Pro residues" evidence="6">
    <location>
        <begin position="926"/>
        <end position="943"/>
    </location>
</feature>
<feature type="region of interest" description="Disordered" evidence="6">
    <location>
        <begin position="527"/>
        <end position="548"/>
    </location>
</feature>
<dbReference type="InterPro" id="IPR019747">
    <property type="entry name" value="FERM_CS"/>
</dbReference>
<dbReference type="InterPro" id="IPR014847">
    <property type="entry name" value="FA"/>
</dbReference>
<keyword evidence="3" id="KW-0344">Guanine-nucleotide releasing factor</keyword>
<organism evidence="8 9">
    <name type="scientific">Angiostrongylus cantonensis</name>
    <name type="common">Rat lungworm</name>
    <dbReference type="NCBI Taxonomy" id="6313"/>
    <lineage>
        <taxon>Eukaryota</taxon>
        <taxon>Metazoa</taxon>
        <taxon>Ecdysozoa</taxon>
        <taxon>Nematoda</taxon>
        <taxon>Chromadorea</taxon>
        <taxon>Rhabditida</taxon>
        <taxon>Rhabditina</taxon>
        <taxon>Rhabditomorpha</taxon>
        <taxon>Strongyloidea</taxon>
        <taxon>Metastrongylidae</taxon>
        <taxon>Angiostrongylus</taxon>
    </lineage>
</organism>
<dbReference type="InterPro" id="IPR000798">
    <property type="entry name" value="Ez/rad/moesin-like"/>
</dbReference>
<evidence type="ECO:0000256" key="2">
    <source>
        <dbReference type="ARBA" id="ARBA00022025"/>
    </source>
</evidence>
<dbReference type="InterPro" id="IPR035963">
    <property type="entry name" value="FERM_2"/>
</dbReference>
<dbReference type="InterPro" id="IPR000299">
    <property type="entry name" value="FERM_domain"/>
</dbReference>
<evidence type="ECO:0000256" key="5">
    <source>
        <dbReference type="ARBA" id="ARBA00043944"/>
    </source>
</evidence>
<feature type="region of interest" description="Disordered" evidence="6">
    <location>
        <begin position="703"/>
        <end position="734"/>
    </location>
</feature>
<dbReference type="Pfam" id="PF09380">
    <property type="entry name" value="FERM_C"/>
    <property type="match status" value="1"/>
</dbReference>
<feature type="compositionally biased region" description="Polar residues" evidence="6">
    <location>
        <begin position="808"/>
        <end position="823"/>
    </location>
</feature>
<evidence type="ECO:0000256" key="6">
    <source>
        <dbReference type="SAM" id="MobiDB-lite"/>
    </source>
</evidence>
<dbReference type="Pfam" id="PF08736">
    <property type="entry name" value="FA"/>
    <property type="match status" value="1"/>
</dbReference>
<feature type="compositionally biased region" description="Basic and acidic residues" evidence="6">
    <location>
        <begin position="836"/>
        <end position="852"/>
    </location>
</feature>
<accession>A0A0K0CZS2</accession>
<dbReference type="InterPro" id="IPR041788">
    <property type="entry name" value="FARP1/FARP2/FRMD7_FERM_C"/>
</dbReference>
<dbReference type="CDD" id="cd14473">
    <property type="entry name" value="FERM_B-lobe"/>
    <property type="match status" value="1"/>
</dbReference>
<dbReference type="InterPro" id="IPR014352">
    <property type="entry name" value="FERM/acyl-CoA-bd_prot_sf"/>
</dbReference>
<dbReference type="Pfam" id="PF00373">
    <property type="entry name" value="FERM_M"/>
    <property type="match status" value="1"/>
</dbReference>
<dbReference type="SUPFAM" id="SSF47031">
    <property type="entry name" value="Second domain of FERM"/>
    <property type="match status" value="1"/>
</dbReference>
<dbReference type="FunFam" id="3.10.20.90:FF:000040">
    <property type="entry name" value="FERM, RhoGEF and pleckstrin domain-containing protein"/>
    <property type="match status" value="1"/>
</dbReference>
<dbReference type="GO" id="GO:0005912">
    <property type="term" value="C:adherens junction"/>
    <property type="evidence" value="ECO:0007669"/>
    <property type="project" value="UniProtKB-SubCell"/>
</dbReference>
<dbReference type="PRINTS" id="PR00935">
    <property type="entry name" value="BAND41"/>
</dbReference>
<feature type="domain" description="FERM" evidence="7">
    <location>
        <begin position="24"/>
        <end position="308"/>
    </location>
</feature>
<sequence length="1011" mass="113316">MSGIPLGVGGAPPPGMDTKKGRLVCIKVRMLDDSVAVFHLGHKAIGQTLLDEVARHLNLLESDYFGLESIDNSGCHCWLDADKPILRQISSHCNDARFYFIVKFYTPNPIDLEEEYTRYLLSLQIRRDLSIGELHCAETTAALLAAYLVQSECGDFSAEDYPDATYLSHSRFIPHQTIEFQQKVMENHKNLIGMSPGESDFAMLEVARRCDFYGIKLHPAKDIEGTEARLAVLHLGIKVYHQLQCVSTFSWAKIRKLSFKRKKLLVKLHPDSYQYYKETIQFVFDSRNECKSFWKKCVEHHAFFRCSAADSTRKDSRLFSKGSSFRYHGRTQKQLIDYVREHHKRREPFTRPLRPAISSCCAPPFANYSVTPDRKKNGNPHFSLPQLPNRTPSPNAIDNAGTLDARGHRHETEHSERQKHRAQQTLSKESYGKENVSLSLPNVLSDDLQIVCKELEIENAEPLKSLSGDNFNNIRPDYDNISEDSYRLSDHERSTKSDVGVPSHQICNTNFTTTRVGNVLVKRVITQSKSSPHSTKDDGASANTASSSCTTSHHLKEYPFNSTNFVPIEIDGPNVDISVRRSTGPIYTSKGALLLKPKVISTHEGDYSTVKVISDPSASCSTKVPRTQVSTTSEVPLCGGKGPLPGKIITKENMVITPNGVKERGPKPIVLPKPANLGTTQHFAIHTTSLEEHPVVHMMDQPQLARAQQDKSEGKSEPKRPLNRPKLISVKSEDSPNVEKCHLFNSDIPYTLTLRKVDSAESLSFSMFKDRHKEFDTSSLRKSSRSPDQFMRRKSLDLVPRKRLPSPRNFSSQDHSISPTTPEGNVLDYVLRHRSQSHERPGKRGKRGDVRRQTQPVRFDLPPSPCSPTISGSTPFIGYLNDDVIDDTVSDSRSLHDDMDMLDQGAPVVTNILEQKDDSESTDCLPSPPDSNPKPLPPPPPPKSKAVSEQVAEIKTSFIRTSIVKSSLMTASTSLPKQAEYTPFIDESPKSSDEALPLSRRTETGLLWTDF</sequence>
<dbReference type="GO" id="GO:0008092">
    <property type="term" value="F:cytoskeletal protein binding"/>
    <property type="evidence" value="ECO:0007669"/>
    <property type="project" value="InterPro"/>
</dbReference>
<dbReference type="SMART" id="SM01195">
    <property type="entry name" value="FA"/>
    <property type="match status" value="1"/>
</dbReference>
<comment type="subcellular location">
    <subcellularLocation>
        <location evidence="1">Cell junction</location>
        <location evidence="1">Adherens junction</location>
    </subcellularLocation>
    <subcellularLocation>
        <location evidence="5">Cell projection</location>
        <location evidence="5">Rhabdomere</location>
    </subcellularLocation>
</comment>
<dbReference type="SMART" id="SM00295">
    <property type="entry name" value="B41"/>
    <property type="match status" value="1"/>
</dbReference>
<reference evidence="8" key="1">
    <citation type="submission" date="2012-09" db="EMBL/GenBank/DDBJ databases">
        <authorList>
            <person name="Martin A.A."/>
        </authorList>
    </citation>
    <scope>NUCLEOTIDE SEQUENCE</scope>
</reference>
<dbReference type="Proteomes" id="UP000035642">
    <property type="component" value="Unassembled WGS sequence"/>
</dbReference>
<dbReference type="AlphaFoldDB" id="A0A0K0CZS2"/>
<dbReference type="PANTHER" id="PTHR45858">
    <property type="entry name" value="FERM DOMAIN CONTAINING PROTEIN"/>
    <property type="match status" value="1"/>
</dbReference>
<dbReference type="InterPro" id="IPR011993">
    <property type="entry name" value="PH-like_dom_sf"/>
</dbReference>
<dbReference type="Gene3D" id="2.30.29.30">
    <property type="entry name" value="Pleckstrin-homology domain (PH domain)/Phosphotyrosine-binding domain (PTB)"/>
    <property type="match status" value="1"/>
</dbReference>
<evidence type="ECO:0000256" key="3">
    <source>
        <dbReference type="ARBA" id="ARBA00022658"/>
    </source>
</evidence>
<evidence type="ECO:0000313" key="9">
    <source>
        <dbReference type="WBParaSite" id="ACAC_0000325501-mRNA-1"/>
    </source>
</evidence>
<feature type="region of interest" description="Disordered" evidence="6">
    <location>
        <begin position="371"/>
        <end position="434"/>
    </location>
</feature>
<proteinExistence type="predicted"/>
<dbReference type="Gene3D" id="1.20.80.10">
    <property type="match status" value="1"/>
</dbReference>
<feature type="region of interest" description="Disordered" evidence="6">
    <location>
        <begin position="969"/>
        <end position="1011"/>
    </location>
</feature>
<dbReference type="SUPFAM" id="SSF50729">
    <property type="entry name" value="PH domain-like"/>
    <property type="match status" value="1"/>
</dbReference>
<dbReference type="Pfam" id="PF09379">
    <property type="entry name" value="FERM_N"/>
    <property type="match status" value="1"/>
</dbReference>
<evidence type="ECO:0000256" key="1">
    <source>
        <dbReference type="ARBA" id="ARBA00004536"/>
    </source>
</evidence>
<dbReference type="GO" id="GO:0005085">
    <property type="term" value="F:guanyl-nucleotide exchange factor activity"/>
    <property type="evidence" value="ECO:0007669"/>
    <property type="project" value="UniProtKB-KW"/>
</dbReference>
<evidence type="ECO:0000256" key="4">
    <source>
        <dbReference type="ARBA" id="ARBA00022737"/>
    </source>
</evidence>
<keyword evidence="8" id="KW-1185">Reference proteome</keyword>
<protein>
    <recommendedName>
        <fullName evidence="2">Moesin/ezrin/radixin homolog 1</fullName>
    </recommendedName>
</protein>
<name>A0A0K0CZS2_ANGCA</name>
<reference evidence="9" key="2">
    <citation type="submission" date="2016-04" db="UniProtKB">
        <authorList>
            <consortium name="WormBaseParasite"/>
        </authorList>
    </citation>
    <scope>IDENTIFICATION</scope>
</reference>
<dbReference type="InterPro" id="IPR051835">
    <property type="entry name" value="RAC1-GEF"/>
</dbReference>
<dbReference type="InterPro" id="IPR019749">
    <property type="entry name" value="Band_41_domain"/>
</dbReference>
<feature type="region of interest" description="Disordered" evidence="6">
    <location>
        <begin position="915"/>
        <end position="950"/>
    </location>
</feature>
<dbReference type="InterPro" id="IPR029071">
    <property type="entry name" value="Ubiquitin-like_domsf"/>
</dbReference>
<dbReference type="PROSITE" id="PS00660">
    <property type="entry name" value="FERM_1"/>
    <property type="match status" value="1"/>
</dbReference>
<evidence type="ECO:0000313" key="8">
    <source>
        <dbReference type="Proteomes" id="UP000035642"/>
    </source>
</evidence>
<dbReference type="STRING" id="6313.A0A0K0CZS2"/>
<feature type="compositionally biased region" description="Basic and acidic residues" evidence="6">
    <location>
        <begin position="708"/>
        <end position="720"/>
    </location>
</feature>
<feature type="compositionally biased region" description="Polar residues" evidence="6">
    <location>
        <begin position="386"/>
        <end position="396"/>
    </location>
</feature>
<dbReference type="WBParaSite" id="ACAC_0000325501-mRNA-1">
    <property type="protein sequence ID" value="ACAC_0000325501-mRNA-1"/>
    <property type="gene ID" value="ACAC_0000325501"/>
</dbReference>